<protein>
    <submittedName>
        <fullName evidence="1">Uncharacterized protein</fullName>
    </submittedName>
</protein>
<evidence type="ECO:0000313" key="1">
    <source>
        <dbReference type="EMBL" id="SVC33394.1"/>
    </source>
</evidence>
<dbReference type="EMBL" id="UINC01085645">
    <property type="protein sequence ID" value="SVC33394.1"/>
    <property type="molecule type" value="Genomic_DNA"/>
</dbReference>
<gene>
    <name evidence="1" type="ORF">METZ01_LOCUS286248</name>
</gene>
<feature type="non-terminal residue" evidence="1">
    <location>
        <position position="1"/>
    </location>
</feature>
<name>A0A382L926_9ZZZZ</name>
<proteinExistence type="predicted"/>
<sequence>LEVSGSHRNQNKRGNFYVIRYDVLIVGDKPKHLEIHIEDELGKRKVVDTYYESSMKIRKPYKISGNARISIYEDGQRVKHQEIK</sequence>
<accession>A0A382L926</accession>
<dbReference type="AlphaFoldDB" id="A0A382L926"/>
<organism evidence="1">
    <name type="scientific">marine metagenome</name>
    <dbReference type="NCBI Taxonomy" id="408172"/>
    <lineage>
        <taxon>unclassified sequences</taxon>
        <taxon>metagenomes</taxon>
        <taxon>ecological metagenomes</taxon>
    </lineage>
</organism>
<reference evidence="1" key="1">
    <citation type="submission" date="2018-05" db="EMBL/GenBank/DDBJ databases">
        <authorList>
            <person name="Lanie J.A."/>
            <person name="Ng W.-L."/>
            <person name="Kazmierczak K.M."/>
            <person name="Andrzejewski T.M."/>
            <person name="Davidsen T.M."/>
            <person name="Wayne K.J."/>
            <person name="Tettelin H."/>
            <person name="Glass J.I."/>
            <person name="Rusch D."/>
            <person name="Podicherti R."/>
            <person name="Tsui H.-C.T."/>
            <person name="Winkler M.E."/>
        </authorList>
    </citation>
    <scope>NUCLEOTIDE SEQUENCE</scope>
</reference>